<feature type="region of interest" description="Disordered" evidence="1">
    <location>
        <begin position="38"/>
        <end position="78"/>
    </location>
</feature>
<dbReference type="PANTHER" id="PTHR12292">
    <property type="entry name" value="RWD DOMAIN-CONTAINING PROTEIN"/>
    <property type="match status" value="1"/>
</dbReference>
<organism evidence="2 3">
    <name type="scientific">Hevea brasiliensis</name>
    <name type="common">Para rubber tree</name>
    <name type="synonym">Siphonia brasiliensis</name>
    <dbReference type="NCBI Taxonomy" id="3981"/>
    <lineage>
        <taxon>Eukaryota</taxon>
        <taxon>Viridiplantae</taxon>
        <taxon>Streptophyta</taxon>
        <taxon>Embryophyta</taxon>
        <taxon>Tracheophyta</taxon>
        <taxon>Spermatophyta</taxon>
        <taxon>Magnoliopsida</taxon>
        <taxon>eudicotyledons</taxon>
        <taxon>Gunneridae</taxon>
        <taxon>Pentapetalae</taxon>
        <taxon>rosids</taxon>
        <taxon>fabids</taxon>
        <taxon>Malpighiales</taxon>
        <taxon>Euphorbiaceae</taxon>
        <taxon>Crotonoideae</taxon>
        <taxon>Micrandreae</taxon>
        <taxon>Hevea</taxon>
    </lineage>
</organism>
<evidence type="ECO:0000313" key="2">
    <source>
        <dbReference type="EMBL" id="KAF2323521.1"/>
    </source>
</evidence>
<dbReference type="AlphaFoldDB" id="A0A6A6NBH8"/>
<comment type="caution">
    <text evidence="2">The sequence shown here is derived from an EMBL/GenBank/DDBJ whole genome shotgun (WGS) entry which is preliminary data.</text>
</comment>
<dbReference type="EMBL" id="JAAGAX010000002">
    <property type="protein sequence ID" value="KAF2323521.1"/>
    <property type="molecule type" value="Genomic_DNA"/>
</dbReference>
<dbReference type="Proteomes" id="UP000467840">
    <property type="component" value="Chromosome 11"/>
</dbReference>
<gene>
    <name evidence="2" type="ORF">GH714_035898</name>
</gene>
<keyword evidence="3" id="KW-1185">Reference proteome</keyword>
<evidence type="ECO:0000256" key="1">
    <source>
        <dbReference type="SAM" id="MobiDB-lite"/>
    </source>
</evidence>
<sequence>MTLFLLASENLGMAIVYTLVTSAKEWLSEKLMPKSALTAPKEKKRAGRQWFESGRVKGAAQVKEGSEEEEEDIDFDDDDFEGDSLCLLYMI</sequence>
<evidence type="ECO:0000313" key="3">
    <source>
        <dbReference type="Proteomes" id="UP000467840"/>
    </source>
</evidence>
<name>A0A6A6NBH8_HEVBR</name>
<accession>A0A6A6NBH8</accession>
<reference evidence="2 3" key="1">
    <citation type="journal article" date="2020" name="Mol. Plant">
        <title>The Chromosome-Based Rubber Tree Genome Provides New Insights into Spurge Genome Evolution and Rubber Biosynthesis.</title>
        <authorList>
            <person name="Liu J."/>
            <person name="Shi C."/>
            <person name="Shi C.C."/>
            <person name="Li W."/>
            <person name="Zhang Q.J."/>
            <person name="Zhang Y."/>
            <person name="Li K."/>
            <person name="Lu H.F."/>
            <person name="Shi C."/>
            <person name="Zhu S.T."/>
            <person name="Xiao Z.Y."/>
            <person name="Nan H."/>
            <person name="Yue Y."/>
            <person name="Zhu X.G."/>
            <person name="Wu Y."/>
            <person name="Hong X.N."/>
            <person name="Fan G.Y."/>
            <person name="Tong Y."/>
            <person name="Zhang D."/>
            <person name="Mao C.L."/>
            <person name="Liu Y.L."/>
            <person name="Hao S.J."/>
            <person name="Liu W.Q."/>
            <person name="Lv M.Q."/>
            <person name="Zhang H.B."/>
            <person name="Liu Y."/>
            <person name="Hu-Tang G.R."/>
            <person name="Wang J.P."/>
            <person name="Wang J.H."/>
            <person name="Sun Y.H."/>
            <person name="Ni S.B."/>
            <person name="Chen W.B."/>
            <person name="Zhang X.C."/>
            <person name="Jiao Y.N."/>
            <person name="Eichler E.E."/>
            <person name="Li G.H."/>
            <person name="Liu X."/>
            <person name="Gao L.Z."/>
        </authorList>
    </citation>
    <scope>NUCLEOTIDE SEQUENCE [LARGE SCALE GENOMIC DNA]</scope>
    <source>
        <strain evidence="3">cv. GT1</strain>
        <tissue evidence="2">Leaf</tissue>
    </source>
</reference>
<proteinExistence type="predicted"/>
<feature type="compositionally biased region" description="Acidic residues" evidence="1">
    <location>
        <begin position="66"/>
        <end position="78"/>
    </location>
</feature>
<protein>
    <submittedName>
        <fullName evidence="2">Uncharacterized protein</fullName>
    </submittedName>
</protein>
<dbReference type="InterPro" id="IPR040213">
    <property type="entry name" value="GIR2-like"/>
</dbReference>